<evidence type="ECO:0000313" key="2">
    <source>
        <dbReference type="EMBL" id="QJA86462.1"/>
    </source>
</evidence>
<organism evidence="2">
    <name type="scientific">viral metagenome</name>
    <dbReference type="NCBI Taxonomy" id="1070528"/>
    <lineage>
        <taxon>unclassified sequences</taxon>
        <taxon>metagenomes</taxon>
        <taxon>organismal metagenomes</taxon>
    </lineage>
</organism>
<gene>
    <name evidence="2" type="ORF">MM415B02077_0003</name>
</gene>
<accession>A0A6M3KXS0</accession>
<evidence type="ECO:0000256" key="1">
    <source>
        <dbReference type="SAM" id="MobiDB-lite"/>
    </source>
</evidence>
<sequence>MPRYLYSKLPYPLTAPVQPEARKGGKAPKGGRGATKLLTIIPGRNPRPAKGKQKILFSMELFDKVRKFPQIARRLEEGYLVEREEAEVLDVTEDTKLDGLIGEESMSLAEEIAFGKEV</sequence>
<dbReference type="AlphaFoldDB" id="A0A6M3KXS0"/>
<name>A0A6M3KXS0_9ZZZZ</name>
<reference evidence="2" key="1">
    <citation type="submission" date="2020-03" db="EMBL/GenBank/DDBJ databases">
        <title>The deep terrestrial virosphere.</title>
        <authorList>
            <person name="Holmfeldt K."/>
            <person name="Nilsson E."/>
            <person name="Simone D."/>
            <person name="Lopez-Fernandez M."/>
            <person name="Wu X."/>
            <person name="de Brujin I."/>
            <person name="Lundin D."/>
            <person name="Andersson A."/>
            <person name="Bertilsson S."/>
            <person name="Dopson M."/>
        </authorList>
    </citation>
    <scope>NUCLEOTIDE SEQUENCE</scope>
    <source>
        <strain evidence="2">MM415B02077</strain>
    </source>
</reference>
<dbReference type="EMBL" id="MT142636">
    <property type="protein sequence ID" value="QJA86462.1"/>
    <property type="molecule type" value="Genomic_DNA"/>
</dbReference>
<feature type="region of interest" description="Disordered" evidence="1">
    <location>
        <begin position="15"/>
        <end position="35"/>
    </location>
</feature>
<protein>
    <submittedName>
        <fullName evidence="2">Uncharacterized protein</fullName>
    </submittedName>
</protein>
<proteinExistence type="predicted"/>